<keyword evidence="4 8" id="KW-0812">Transmembrane</keyword>
<keyword evidence="5 8" id="KW-1133">Transmembrane helix</keyword>
<proteinExistence type="inferred from homology"/>
<feature type="transmembrane region" description="Helical" evidence="8">
    <location>
        <begin position="94"/>
        <end position="114"/>
    </location>
</feature>
<organism evidence="9 10">
    <name type="scientific">Anser cygnoides</name>
    <name type="common">Swan goose</name>
    <dbReference type="NCBI Taxonomy" id="8845"/>
    <lineage>
        <taxon>Eukaryota</taxon>
        <taxon>Metazoa</taxon>
        <taxon>Chordata</taxon>
        <taxon>Craniata</taxon>
        <taxon>Vertebrata</taxon>
        <taxon>Euteleostomi</taxon>
        <taxon>Archelosauria</taxon>
        <taxon>Archosauria</taxon>
        <taxon>Dinosauria</taxon>
        <taxon>Saurischia</taxon>
        <taxon>Theropoda</taxon>
        <taxon>Coelurosauria</taxon>
        <taxon>Aves</taxon>
        <taxon>Neognathae</taxon>
        <taxon>Galloanserae</taxon>
        <taxon>Anseriformes</taxon>
        <taxon>Anatidae</taxon>
        <taxon>Anserinae</taxon>
        <taxon>Anser</taxon>
    </lineage>
</organism>
<evidence type="ECO:0000313" key="9">
    <source>
        <dbReference type="Ensembl" id="ENSACDP00005011555.1"/>
    </source>
</evidence>
<evidence type="ECO:0000256" key="8">
    <source>
        <dbReference type="SAM" id="Phobius"/>
    </source>
</evidence>
<evidence type="ECO:0000256" key="2">
    <source>
        <dbReference type="ARBA" id="ARBA00007965"/>
    </source>
</evidence>
<protein>
    <submittedName>
        <fullName evidence="9">Solute carrier family 29 member 3</fullName>
    </submittedName>
</protein>
<feature type="transmembrane region" description="Helical" evidence="8">
    <location>
        <begin position="153"/>
        <end position="177"/>
    </location>
</feature>
<evidence type="ECO:0000256" key="7">
    <source>
        <dbReference type="SAM" id="MobiDB-lite"/>
    </source>
</evidence>
<dbReference type="Ensembl" id="ENSACDT00005013898.1">
    <property type="protein sequence ID" value="ENSACDP00005011555.1"/>
    <property type="gene ID" value="ENSACDG00005008470.1"/>
</dbReference>
<feature type="region of interest" description="Disordered" evidence="7">
    <location>
        <begin position="13"/>
        <end position="37"/>
    </location>
</feature>
<evidence type="ECO:0000256" key="6">
    <source>
        <dbReference type="ARBA" id="ARBA00023136"/>
    </source>
</evidence>
<evidence type="ECO:0000256" key="1">
    <source>
        <dbReference type="ARBA" id="ARBA00004141"/>
    </source>
</evidence>
<dbReference type="Proteomes" id="UP000694521">
    <property type="component" value="Unplaced"/>
</dbReference>
<dbReference type="GO" id="GO:0005794">
    <property type="term" value="C:Golgi apparatus"/>
    <property type="evidence" value="ECO:0007669"/>
    <property type="project" value="TreeGrafter"/>
</dbReference>
<evidence type="ECO:0000256" key="3">
    <source>
        <dbReference type="ARBA" id="ARBA00022448"/>
    </source>
</evidence>
<comment type="subcellular location">
    <subcellularLocation>
        <location evidence="1">Membrane</location>
        <topology evidence="1">Multi-pass membrane protein</topology>
    </subcellularLocation>
</comment>
<dbReference type="InterPro" id="IPR002259">
    <property type="entry name" value="Eqnu_transpt"/>
</dbReference>
<keyword evidence="3" id="KW-0813">Transport</keyword>
<dbReference type="PANTHER" id="PTHR10332">
    <property type="entry name" value="EQUILIBRATIVE NUCLEOSIDE TRANSPORTER"/>
    <property type="match status" value="1"/>
</dbReference>
<evidence type="ECO:0000256" key="5">
    <source>
        <dbReference type="ARBA" id="ARBA00022989"/>
    </source>
</evidence>
<reference evidence="9" key="2">
    <citation type="submission" date="2025-09" db="UniProtKB">
        <authorList>
            <consortium name="Ensembl"/>
        </authorList>
    </citation>
    <scope>IDENTIFICATION</scope>
</reference>
<keyword evidence="6 8" id="KW-0472">Membrane</keyword>
<evidence type="ECO:0000313" key="10">
    <source>
        <dbReference type="Proteomes" id="UP000694521"/>
    </source>
</evidence>
<dbReference type="AlphaFoldDB" id="A0A8B9DTC9"/>
<feature type="transmembrane region" description="Helical" evidence="8">
    <location>
        <begin position="44"/>
        <end position="63"/>
    </location>
</feature>
<comment type="similarity">
    <text evidence="2">Belongs to the SLC29A/ENT transporter (TC 2.A.57) family.</text>
</comment>
<evidence type="ECO:0000256" key="4">
    <source>
        <dbReference type="ARBA" id="ARBA00022692"/>
    </source>
</evidence>
<name>A0A8B9DTC9_ANSCY</name>
<dbReference type="GO" id="GO:0005337">
    <property type="term" value="F:nucleoside transmembrane transporter activity"/>
    <property type="evidence" value="ECO:0007669"/>
    <property type="project" value="InterPro"/>
</dbReference>
<reference evidence="9" key="1">
    <citation type="submission" date="2025-08" db="UniProtKB">
        <authorList>
            <consortium name="Ensembl"/>
        </authorList>
    </citation>
    <scope>IDENTIFICATION</scope>
</reference>
<dbReference type="GO" id="GO:0005886">
    <property type="term" value="C:plasma membrane"/>
    <property type="evidence" value="ECO:0007669"/>
    <property type="project" value="TreeGrafter"/>
</dbReference>
<accession>A0A8B9DTC9</accession>
<keyword evidence="10" id="KW-1185">Reference proteome</keyword>
<feature type="transmembrane region" description="Helical" evidence="8">
    <location>
        <begin position="121"/>
        <end position="141"/>
    </location>
</feature>
<dbReference type="PANTHER" id="PTHR10332:SF17">
    <property type="entry name" value="EQUILIBRATIVE NUCLEOSIDE TRANSPORTER 3"/>
    <property type="match status" value="1"/>
</dbReference>
<sequence>LFSSCLGVSCSTMQPAASTFPPDDEPLLEEPPGGRKPGDHSNGAYVIFFLLGIGSLLPWNFFITAKHYWVYKLQNCSEQAGQAPSDLRDYFESYISIASTVPSVLCLVGNFLLVNKVPASVRILASLFVMLSVFLVITVLVKVDTSAWTPLFFGLTLACVVVVSGASTVFTSSILGLSSRFPMRNSQALISGSCHGRHAQRHRVPRRPGGGGRCD</sequence>